<dbReference type="GO" id="GO:0017076">
    <property type="term" value="F:purine nucleotide binding"/>
    <property type="evidence" value="ECO:0007669"/>
    <property type="project" value="InterPro"/>
</dbReference>
<evidence type="ECO:0000259" key="1">
    <source>
        <dbReference type="Pfam" id="PF17297"/>
    </source>
</evidence>
<dbReference type="AlphaFoldDB" id="A0A0F8XD45"/>
<dbReference type="InterPro" id="IPR035078">
    <property type="entry name" value="PEP_carboxykinase_GTP_N"/>
</dbReference>
<accession>A0A0F8XD45</accession>
<dbReference type="Gene3D" id="3.40.449.10">
    <property type="entry name" value="Phosphoenolpyruvate Carboxykinase, domain 1"/>
    <property type="match status" value="1"/>
</dbReference>
<dbReference type="InterPro" id="IPR008210">
    <property type="entry name" value="PEP_carboxykinase_N"/>
</dbReference>
<gene>
    <name evidence="2" type="ORF">LCGC14_2960820</name>
</gene>
<feature type="non-terminal residue" evidence="2">
    <location>
        <position position="110"/>
    </location>
</feature>
<evidence type="ECO:0000313" key="2">
    <source>
        <dbReference type="EMBL" id="KKK66763.1"/>
    </source>
</evidence>
<organism evidence="2">
    <name type="scientific">marine sediment metagenome</name>
    <dbReference type="NCBI Taxonomy" id="412755"/>
    <lineage>
        <taxon>unclassified sequences</taxon>
        <taxon>metagenomes</taxon>
        <taxon>ecological metagenomes</taxon>
    </lineage>
</organism>
<dbReference type="Pfam" id="PF17297">
    <property type="entry name" value="PEPCK_N"/>
    <property type="match status" value="1"/>
</dbReference>
<proteinExistence type="predicted"/>
<comment type="caution">
    <text evidence="2">The sequence shown here is derived from an EMBL/GenBank/DDBJ whole genome shotgun (WGS) entry which is preliminary data.</text>
</comment>
<name>A0A0F8XD45_9ZZZZ</name>
<reference evidence="2" key="1">
    <citation type="journal article" date="2015" name="Nature">
        <title>Complex archaea that bridge the gap between prokaryotes and eukaryotes.</title>
        <authorList>
            <person name="Spang A."/>
            <person name="Saw J.H."/>
            <person name="Jorgensen S.L."/>
            <person name="Zaremba-Niedzwiedzka K."/>
            <person name="Martijn J."/>
            <person name="Lind A.E."/>
            <person name="van Eijk R."/>
            <person name="Schleper C."/>
            <person name="Guy L."/>
            <person name="Ettema T.J."/>
        </authorList>
    </citation>
    <scope>NUCLEOTIDE SEQUENCE</scope>
</reference>
<dbReference type="SUPFAM" id="SSF68923">
    <property type="entry name" value="PEP carboxykinase N-terminal domain"/>
    <property type="match status" value="1"/>
</dbReference>
<dbReference type="EMBL" id="LAZR01059927">
    <property type="protein sequence ID" value="KKK66763.1"/>
    <property type="molecule type" value="Genomic_DNA"/>
</dbReference>
<dbReference type="GO" id="GO:0004611">
    <property type="term" value="F:phosphoenolpyruvate carboxykinase activity"/>
    <property type="evidence" value="ECO:0007669"/>
    <property type="project" value="InterPro"/>
</dbReference>
<sequence>MANVTEILKEKLDSKNLDKLMAIGNAKMHEFVANSIELTTPDSVFVCTDSQEDLDYIRNLASNGGGEHKLAIEGHTYHFDGYNDQARDPARTKYLLPKGVDLGESLNSMD</sequence>
<dbReference type="GO" id="GO:0006094">
    <property type="term" value="P:gluconeogenesis"/>
    <property type="evidence" value="ECO:0007669"/>
    <property type="project" value="InterPro"/>
</dbReference>
<protein>
    <recommendedName>
        <fullName evidence="1">Phosphoenolpyruvate carboxykinase GTP-utilising N-terminal domain-containing protein</fullName>
    </recommendedName>
</protein>
<feature type="domain" description="Phosphoenolpyruvate carboxykinase GTP-utilising N-terminal" evidence="1">
    <location>
        <begin position="30"/>
        <end position="110"/>
    </location>
</feature>